<name>A0A9P8WGV3_9HYPO</name>
<reference evidence="2 3" key="1">
    <citation type="journal article" date="2021" name="Nat. Commun.">
        <title>Genetic determinants of endophytism in the Arabidopsis root mycobiome.</title>
        <authorList>
            <person name="Mesny F."/>
            <person name="Miyauchi S."/>
            <person name="Thiergart T."/>
            <person name="Pickel B."/>
            <person name="Atanasova L."/>
            <person name="Karlsson M."/>
            <person name="Huettel B."/>
            <person name="Barry K.W."/>
            <person name="Haridas S."/>
            <person name="Chen C."/>
            <person name="Bauer D."/>
            <person name="Andreopoulos W."/>
            <person name="Pangilinan J."/>
            <person name="LaButti K."/>
            <person name="Riley R."/>
            <person name="Lipzen A."/>
            <person name="Clum A."/>
            <person name="Drula E."/>
            <person name="Henrissat B."/>
            <person name="Kohler A."/>
            <person name="Grigoriev I.V."/>
            <person name="Martin F.M."/>
            <person name="Hacquard S."/>
        </authorList>
    </citation>
    <scope>NUCLEOTIDE SEQUENCE [LARGE SCALE GENOMIC DNA]</scope>
    <source>
        <strain evidence="2 3">MPI-CAGE-CH-0241</strain>
    </source>
</reference>
<protein>
    <submittedName>
        <fullName evidence="2">Uncharacterized protein</fullName>
    </submittedName>
</protein>
<feature type="region of interest" description="Disordered" evidence="1">
    <location>
        <begin position="96"/>
        <end position="139"/>
    </location>
</feature>
<dbReference type="Proteomes" id="UP000777438">
    <property type="component" value="Unassembled WGS sequence"/>
</dbReference>
<accession>A0A9P8WGV3</accession>
<dbReference type="OrthoDB" id="5103079at2759"/>
<keyword evidence="3" id="KW-1185">Reference proteome</keyword>
<comment type="caution">
    <text evidence="2">The sequence shown here is derived from an EMBL/GenBank/DDBJ whole genome shotgun (WGS) entry which is preliminary data.</text>
</comment>
<evidence type="ECO:0000313" key="2">
    <source>
        <dbReference type="EMBL" id="KAH6896659.1"/>
    </source>
</evidence>
<evidence type="ECO:0000256" key="1">
    <source>
        <dbReference type="SAM" id="MobiDB-lite"/>
    </source>
</evidence>
<proteinExistence type="predicted"/>
<organism evidence="2 3">
    <name type="scientific">Thelonectria olida</name>
    <dbReference type="NCBI Taxonomy" id="1576542"/>
    <lineage>
        <taxon>Eukaryota</taxon>
        <taxon>Fungi</taxon>
        <taxon>Dikarya</taxon>
        <taxon>Ascomycota</taxon>
        <taxon>Pezizomycotina</taxon>
        <taxon>Sordariomycetes</taxon>
        <taxon>Hypocreomycetidae</taxon>
        <taxon>Hypocreales</taxon>
        <taxon>Nectriaceae</taxon>
        <taxon>Thelonectria</taxon>
    </lineage>
</organism>
<evidence type="ECO:0000313" key="3">
    <source>
        <dbReference type="Proteomes" id="UP000777438"/>
    </source>
</evidence>
<gene>
    <name evidence="2" type="ORF">B0T10DRAFT_556534</name>
</gene>
<dbReference type="AlphaFoldDB" id="A0A9P8WGV3"/>
<dbReference type="EMBL" id="JAGPYM010000003">
    <property type="protein sequence ID" value="KAH6896659.1"/>
    <property type="molecule type" value="Genomic_DNA"/>
</dbReference>
<sequence>MRMTTTVDDQGQILGLRFHNASDGGGRQHNIMSPHPDFPEGLMVRTDTRTGMADAYDAMRAGTGATEIGCFMFPILPRQPGTRERHRREIPLSALLGNASHPTPDFPSIKSEPMKSDGDAASRPVQVDVSGPPLDGTAGSQALAQYSHPDAPKTPLGRATGIPFDHSSLIGNTPNADAATSEDLRLRHTGLNRFRAISLRLLSQPPMVFEPEARDTSGLDCMVRFLQYANYLTLAHGGSAKDAYHPPSGDENPILTYSYRDFGRHRGGVALRNERIKAKQQLLDMLEQHVAGPDLSFDSIDYTPLMVETLWSLGPWDLAQSNMIWNGRFEGPWQIDRFDAQKQDSLLDFDCQFDDKKDLQTFIDDFFRPSFRYNPPYEILITNSSAQLVRIRYRSHAVRPWPIERLREFEMPIASFSTDGERERVSWDTTVTFVLVAVVRLRDDKHGKDYIRTYGLSGCRTPMHDSSPSFMKGDWSLKDLGSKEYTLLYAKRPGATTVVLSEE</sequence>